<dbReference type="EMBL" id="LR031874">
    <property type="protein sequence ID" value="VDD19652.1"/>
    <property type="molecule type" value="Genomic_DNA"/>
</dbReference>
<protein>
    <submittedName>
        <fullName evidence="1">Uncharacterized protein</fullName>
    </submittedName>
</protein>
<organism evidence="1">
    <name type="scientific">Brassica oleracea</name>
    <name type="common">Wild cabbage</name>
    <dbReference type="NCBI Taxonomy" id="3712"/>
    <lineage>
        <taxon>Eukaryota</taxon>
        <taxon>Viridiplantae</taxon>
        <taxon>Streptophyta</taxon>
        <taxon>Embryophyta</taxon>
        <taxon>Tracheophyta</taxon>
        <taxon>Spermatophyta</taxon>
        <taxon>Magnoliopsida</taxon>
        <taxon>eudicotyledons</taxon>
        <taxon>Gunneridae</taxon>
        <taxon>Pentapetalae</taxon>
        <taxon>rosids</taxon>
        <taxon>malvids</taxon>
        <taxon>Brassicales</taxon>
        <taxon>Brassicaceae</taxon>
        <taxon>Brassiceae</taxon>
        <taxon>Brassica</taxon>
    </lineage>
</organism>
<evidence type="ECO:0000313" key="1">
    <source>
        <dbReference type="EMBL" id="VDD19652.1"/>
    </source>
</evidence>
<gene>
    <name evidence="1" type="ORF">BOLC2T06831H</name>
</gene>
<reference evidence="1" key="1">
    <citation type="submission" date="2018-11" db="EMBL/GenBank/DDBJ databases">
        <authorList>
            <consortium name="Genoscope - CEA"/>
            <person name="William W."/>
        </authorList>
    </citation>
    <scope>NUCLEOTIDE SEQUENCE</scope>
</reference>
<sequence length="51" mass="5411">MASAIYPSLRLRPTFSSATSLSSSSSSGDIKPRPAVILPLLVSVVNCITYR</sequence>
<proteinExistence type="predicted"/>
<accession>A0A3P6DGN3</accession>
<name>A0A3P6DGN3_BRAOL</name>
<dbReference type="AlphaFoldDB" id="A0A3P6DGN3"/>